<feature type="transmembrane region" description="Helical" evidence="6">
    <location>
        <begin position="104"/>
        <end position="124"/>
    </location>
</feature>
<dbReference type="AlphaFoldDB" id="A0A1I3BDQ7"/>
<evidence type="ECO:0000256" key="1">
    <source>
        <dbReference type="ARBA" id="ARBA00004651"/>
    </source>
</evidence>
<organism evidence="7 8">
    <name type="scientific">Nocardioides psychrotolerans</name>
    <dbReference type="NCBI Taxonomy" id="1005945"/>
    <lineage>
        <taxon>Bacteria</taxon>
        <taxon>Bacillati</taxon>
        <taxon>Actinomycetota</taxon>
        <taxon>Actinomycetes</taxon>
        <taxon>Propionibacteriales</taxon>
        <taxon>Nocardioidaceae</taxon>
        <taxon>Nocardioides</taxon>
    </lineage>
</organism>
<gene>
    <name evidence="7" type="ORF">SAMN05216561_10181</name>
</gene>
<name>A0A1I3BDQ7_9ACTN</name>
<keyword evidence="3 6" id="KW-0812">Transmembrane</keyword>
<evidence type="ECO:0000256" key="4">
    <source>
        <dbReference type="ARBA" id="ARBA00022989"/>
    </source>
</evidence>
<evidence type="ECO:0000256" key="6">
    <source>
        <dbReference type="SAM" id="Phobius"/>
    </source>
</evidence>
<feature type="transmembrane region" description="Helical" evidence="6">
    <location>
        <begin position="46"/>
        <end position="68"/>
    </location>
</feature>
<feature type="transmembrane region" description="Helical" evidence="6">
    <location>
        <begin position="264"/>
        <end position="285"/>
    </location>
</feature>
<dbReference type="EMBL" id="FOQG01000001">
    <property type="protein sequence ID" value="SFH60408.1"/>
    <property type="molecule type" value="Genomic_DNA"/>
</dbReference>
<evidence type="ECO:0000256" key="3">
    <source>
        <dbReference type="ARBA" id="ARBA00022692"/>
    </source>
</evidence>
<keyword evidence="8" id="KW-1185">Reference proteome</keyword>
<evidence type="ECO:0000313" key="8">
    <source>
        <dbReference type="Proteomes" id="UP000198649"/>
    </source>
</evidence>
<dbReference type="OrthoDB" id="4127374at2"/>
<comment type="subcellular location">
    <subcellularLocation>
        <location evidence="1">Cell membrane</location>
        <topology evidence="1">Multi-pass membrane protein</topology>
    </subcellularLocation>
</comment>
<dbReference type="GO" id="GO:0005886">
    <property type="term" value="C:plasma membrane"/>
    <property type="evidence" value="ECO:0007669"/>
    <property type="project" value="UniProtKB-SubCell"/>
</dbReference>
<keyword evidence="2" id="KW-1003">Cell membrane</keyword>
<sequence>MASFKQRLTARLAALRERRPAIDHVVRMQQHYGAVKSGQQAGAVTYFGFLSFFPILALSFAVIGWLTYLYPDARVSTIEAIDQVFPGMIGNKEGQISLSQIEDAAGAAVGFGLLGVLYAGLGWLSSMRDALLVAFEMPSFEQPTFVVGKLRDLMTLAAVGVTLILSVGISGLVSGFSGQILEWVGLGLALEPLLWVIGTAFGLAASTVLFLALFRLLADPHTPRRSLVSGALLGAVGFELLKLLSGSLLSATRGQPAFQAFGTALILVVWISYFSRVVLYAAAWAHTSPEARAARVEEPAMMQGPQVPSLADLPAVTAGARASGASGAVQTGAGSWKAPFVGGAAAMLAVTAVLRKKDHR</sequence>
<dbReference type="InterPro" id="IPR017039">
    <property type="entry name" value="Virul_fac_BrkB"/>
</dbReference>
<feature type="transmembrane region" description="Helical" evidence="6">
    <location>
        <begin position="226"/>
        <end position="244"/>
    </location>
</feature>
<dbReference type="RefSeq" id="WP_091109490.1">
    <property type="nucleotide sequence ID" value="NZ_BKAF01000001.1"/>
</dbReference>
<feature type="transmembrane region" description="Helical" evidence="6">
    <location>
        <begin position="193"/>
        <end position="214"/>
    </location>
</feature>
<dbReference type="PANTHER" id="PTHR30213:SF1">
    <property type="entry name" value="INNER MEMBRANE PROTEIN YHJD"/>
    <property type="match status" value="1"/>
</dbReference>
<dbReference type="PANTHER" id="PTHR30213">
    <property type="entry name" value="INNER MEMBRANE PROTEIN YHJD"/>
    <property type="match status" value="1"/>
</dbReference>
<feature type="transmembrane region" description="Helical" evidence="6">
    <location>
        <begin position="153"/>
        <end position="173"/>
    </location>
</feature>
<evidence type="ECO:0000256" key="2">
    <source>
        <dbReference type="ARBA" id="ARBA00022475"/>
    </source>
</evidence>
<proteinExistence type="predicted"/>
<keyword evidence="4 6" id="KW-1133">Transmembrane helix</keyword>
<accession>A0A1I3BDQ7</accession>
<evidence type="ECO:0000313" key="7">
    <source>
        <dbReference type="EMBL" id="SFH60408.1"/>
    </source>
</evidence>
<evidence type="ECO:0000256" key="5">
    <source>
        <dbReference type="ARBA" id="ARBA00023136"/>
    </source>
</evidence>
<keyword evidence="5 6" id="KW-0472">Membrane</keyword>
<reference evidence="7 8" key="1">
    <citation type="submission" date="2016-10" db="EMBL/GenBank/DDBJ databases">
        <authorList>
            <person name="de Groot N.N."/>
        </authorList>
    </citation>
    <scope>NUCLEOTIDE SEQUENCE [LARGE SCALE GENOMIC DNA]</scope>
    <source>
        <strain evidence="7 8">CGMCC 1.11156</strain>
    </source>
</reference>
<protein>
    <submittedName>
        <fullName evidence="7">Membrane protein</fullName>
    </submittedName>
</protein>
<dbReference type="Pfam" id="PF03631">
    <property type="entry name" value="Virul_fac_BrkB"/>
    <property type="match status" value="1"/>
</dbReference>
<dbReference type="Proteomes" id="UP000198649">
    <property type="component" value="Unassembled WGS sequence"/>
</dbReference>
<dbReference type="STRING" id="1005945.SAMN05216561_10181"/>